<reference evidence="4 5" key="1">
    <citation type="journal article" date="2021" name="Nat. Plants">
        <title>The Taxus genome provides insights into paclitaxel biosynthesis.</title>
        <authorList>
            <person name="Xiong X."/>
            <person name="Gou J."/>
            <person name="Liao Q."/>
            <person name="Li Y."/>
            <person name="Zhou Q."/>
            <person name="Bi G."/>
            <person name="Li C."/>
            <person name="Du R."/>
            <person name="Wang X."/>
            <person name="Sun T."/>
            <person name="Guo L."/>
            <person name="Liang H."/>
            <person name="Lu P."/>
            <person name="Wu Y."/>
            <person name="Zhang Z."/>
            <person name="Ro D.K."/>
            <person name="Shang Y."/>
            <person name="Huang S."/>
            <person name="Yan J."/>
        </authorList>
    </citation>
    <scope>NUCLEOTIDE SEQUENCE [LARGE SCALE GENOMIC DNA]</scope>
    <source>
        <strain evidence="4">Ta-2019</strain>
    </source>
</reference>
<dbReference type="InterPro" id="IPR040265">
    <property type="entry name" value="CHUP1/IPGA1-like"/>
</dbReference>
<evidence type="ECO:0000256" key="1">
    <source>
        <dbReference type="ARBA" id="ARBA00023054"/>
    </source>
</evidence>
<feature type="region of interest" description="Disordered" evidence="3">
    <location>
        <begin position="328"/>
        <end position="353"/>
    </location>
</feature>
<dbReference type="EMBL" id="JAHRHJ020000007">
    <property type="protein sequence ID" value="KAH9309497.1"/>
    <property type="molecule type" value="Genomic_DNA"/>
</dbReference>
<dbReference type="PANTHER" id="PTHR31342:SF7">
    <property type="entry name" value="PROTEIN CHUP1, CHLOROPLASTIC"/>
    <property type="match status" value="1"/>
</dbReference>
<feature type="compositionally biased region" description="Low complexity" evidence="3">
    <location>
        <begin position="336"/>
        <end position="348"/>
    </location>
</feature>
<evidence type="ECO:0000256" key="3">
    <source>
        <dbReference type="SAM" id="MobiDB-lite"/>
    </source>
</evidence>
<protein>
    <recommendedName>
        <fullName evidence="6">Protein CHUP1, chloroplastic</fullName>
    </recommendedName>
</protein>
<dbReference type="GO" id="GO:0055028">
    <property type="term" value="C:cortical microtubule"/>
    <property type="evidence" value="ECO:0007669"/>
    <property type="project" value="TreeGrafter"/>
</dbReference>
<keyword evidence="1 2" id="KW-0175">Coiled coil</keyword>
<organism evidence="4 5">
    <name type="scientific">Taxus chinensis</name>
    <name type="common">Chinese yew</name>
    <name type="synonym">Taxus wallichiana var. chinensis</name>
    <dbReference type="NCBI Taxonomy" id="29808"/>
    <lineage>
        <taxon>Eukaryota</taxon>
        <taxon>Viridiplantae</taxon>
        <taxon>Streptophyta</taxon>
        <taxon>Embryophyta</taxon>
        <taxon>Tracheophyta</taxon>
        <taxon>Spermatophyta</taxon>
        <taxon>Pinopsida</taxon>
        <taxon>Pinidae</taxon>
        <taxon>Conifers II</taxon>
        <taxon>Cupressales</taxon>
        <taxon>Taxaceae</taxon>
        <taxon>Taxus</taxon>
    </lineage>
</organism>
<feature type="region of interest" description="Disordered" evidence="3">
    <location>
        <begin position="395"/>
        <end position="448"/>
    </location>
</feature>
<gene>
    <name evidence="4" type="ORF">KI387_037408</name>
</gene>
<evidence type="ECO:0000256" key="2">
    <source>
        <dbReference type="SAM" id="Coils"/>
    </source>
</evidence>
<dbReference type="AlphaFoldDB" id="A0AA38FRR7"/>
<feature type="compositionally biased region" description="Polar residues" evidence="3">
    <location>
        <begin position="430"/>
        <end position="448"/>
    </location>
</feature>
<feature type="compositionally biased region" description="Pro residues" evidence="3">
    <location>
        <begin position="556"/>
        <end position="594"/>
    </location>
</feature>
<feature type="compositionally biased region" description="Low complexity" evidence="3">
    <location>
        <begin position="400"/>
        <end position="412"/>
    </location>
</feature>
<feature type="non-terminal residue" evidence="4">
    <location>
        <position position="1"/>
    </location>
</feature>
<dbReference type="OMA" id="YMKRIAM"/>
<accession>A0AA38FRR7</accession>
<comment type="caution">
    <text evidence="4">The sequence shown here is derived from an EMBL/GenBank/DDBJ whole genome shotgun (WGS) entry which is preliminary data.</text>
</comment>
<dbReference type="GO" id="GO:0072699">
    <property type="term" value="P:protein localization to cortical microtubule cytoskeleton"/>
    <property type="evidence" value="ECO:0007669"/>
    <property type="project" value="TreeGrafter"/>
</dbReference>
<proteinExistence type="predicted"/>
<evidence type="ECO:0008006" key="6">
    <source>
        <dbReference type="Google" id="ProtNLM"/>
    </source>
</evidence>
<dbReference type="Proteomes" id="UP000824469">
    <property type="component" value="Unassembled WGS sequence"/>
</dbReference>
<feature type="coiled-coil region" evidence="2">
    <location>
        <begin position="89"/>
        <end position="224"/>
    </location>
</feature>
<sequence length="879" mass="98529">MPKFRLLPAMVAGKVKTPVGAENNPPGPLLEVSKNVLLSNKKQSSVNNSLQKSKVRASEYSARVKRSLIGYLPRVNNVQSPGISEGICAKRSGNELEQLVKELQEKEAELVEYKERVSRLSELEKELEIKNVEAQVLMKRIGLLETEKIQTLEEINRVSTIERELMAAKAQIDEMKKGGKGHDSNAEKKMQYLETELKELSRSNAQLEQQNNEIATLLATAESQIVALRSIAESNLATKVETQESMLRHTNEDLRKQVEGLQMDRFSEVEELAHLRWVNANLRYQLSTCKQTSGKRSAEDLNESLSPKSFRSAKQLILDCAMPELWRKRQDDSDTEGLSSRSSSTSESGEPDDLSFENFQGLIGISKRSKLIGKRKSTKKRNEWQFVQNLLDGGIEKDQSCNSSPRNSISSSESKKHLKHHLQQHRSDPNESTAKISLSNGQDSLPNKSFLQNTRLELSNDDMPSPFPPTSKSSSFKDRQKIFLQKKEQTKVDHQVAKCSEVTKLTPVEVERRASRIPKPPPKPSIGPAATNGPVNAARKIPPPPPPPSHAGVKGVPPPPPPPHVGVKGAPPPPPPPHVGVKGTPPPPPPPSNPLAPGKNVMQRAPEVVEFYHSLMKRDAKKDSSGPTSVDTPNVANARSNMIGEIENRSSHLLAIKTDVETQGDFVRSLISEVHTAVYTNIEDVVAFVKWLDEELSFLVDERAVLKHFDWPERKADALREAAFGYCDLKKLEIEVSSYEDDLRQPCDVALKKMLALLEKLEHSVYSLLRMRDTAMTRYREFQIPWDWMLDTGVICKIKFASVKLAKKYMKRVAIELESMGSCEKELTQEFLMLQGVRFAFRVHQFAGGFDTESMSAFEQLRNLAHTCHKNSQARKQRA</sequence>
<evidence type="ECO:0000313" key="5">
    <source>
        <dbReference type="Proteomes" id="UP000824469"/>
    </source>
</evidence>
<feature type="region of interest" description="Disordered" evidence="3">
    <location>
        <begin position="510"/>
        <end position="599"/>
    </location>
</feature>
<keyword evidence="5" id="KW-1185">Reference proteome</keyword>
<feature type="region of interest" description="Disordered" evidence="3">
    <location>
        <begin position="458"/>
        <end position="477"/>
    </location>
</feature>
<name>A0AA38FRR7_TAXCH</name>
<evidence type="ECO:0000313" key="4">
    <source>
        <dbReference type="EMBL" id="KAH9309497.1"/>
    </source>
</evidence>
<dbReference type="PANTHER" id="PTHR31342">
    <property type="entry name" value="PROTEIN CHUP1, CHLOROPLASTIC"/>
    <property type="match status" value="1"/>
</dbReference>